<keyword evidence="3" id="KW-1185">Reference proteome</keyword>
<dbReference type="RefSeq" id="WP_039373177.1">
    <property type="nucleotide sequence ID" value="NZ_JWTA01000023.1"/>
</dbReference>
<evidence type="ECO:0000313" key="2">
    <source>
        <dbReference type="EMBL" id="KIC61160.1"/>
    </source>
</evidence>
<name>A0A0B4DA28_9FLAO</name>
<accession>A0A0B4DA28</accession>
<feature type="transmembrane region" description="Helical" evidence="1">
    <location>
        <begin position="117"/>
        <end position="136"/>
    </location>
</feature>
<feature type="transmembrane region" description="Helical" evidence="1">
    <location>
        <begin position="143"/>
        <end position="167"/>
    </location>
</feature>
<dbReference type="InterPro" id="IPR022134">
    <property type="entry name" value="DUF3667"/>
</dbReference>
<keyword evidence="1" id="KW-1133">Transmembrane helix</keyword>
<dbReference type="EMBL" id="JWTA01000023">
    <property type="protein sequence ID" value="KIC61160.1"/>
    <property type="molecule type" value="Genomic_DNA"/>
</dbReference>
<comment type="caution">
    <text evidence="2">The sequence shown here is derived from an EMBL/GenBank/DDBJ whole genome shotgun (WGS) entry which is preliminary data.</text>
</comment>
<reference evidence="2 3" key="1">
    <citation type="submission" date="2014-12" db="EMBL/GenBank/DDBJ databases">
        <title>Genome sequencing of Chryseobacterium taiwanense TPW19.</title>
        <authorList>
            <person name="Tan P.W."/>
            <person name="Chan K.-G."/>
        </authorList>
    </citation>
    <scope>NUCLEOTIDE SEQUENCE [LARGE SCALE GENOMIC DNA]</scope>
    <source>
        <strain evidence="2 3">TPW19</strain>
    </source>
</reference>
<dbReference type="AlphaFoldDB" id="A0A0B4DA28"/>
<evidence type="ECO:0000256" key="1">
    <source>
        <dbReference type="SAM" id="Phobius"/>
    </source>
</evidence>
<feature type="transmembrane region" description="Helical" evidence="1">
    <location>
        <begin position="173"/>
        <end position="196"/>
    </location>
</feature>
<protein>
    <recommendedName>
        <fullName evidence="4">DUF3667 domain-containing protein</fullName>
    </recommendedName>
</protein>
<feature type="transmembrane region" description="Helical" evidence="1">
    <location>
        <begin position="208"/>
        <end position="232"/>
    </location>
</feature>
<organism evidence="2 3">
    <name type="scientific">Chryseobacterium taiwanense</name>
    <dbReference type="NCBI Taxonomy" id="363331"/>
    <lineage>
        <taxon>Bacteria</taxon>
        <taxon>Pseudomonadati</taxon>
        <taxon>Bacteroidota</taxon>
        <taxon>Flavobacteriia</taxon>
        <taxon>Flavobacteriales</taxon>
        <taxon>Weeksellaceae</taxon>
        <taxon>Chryseobacterium group</taxon>
        <taxon>Chryseobacterium</taxon>
    </lineage>
</organism>
<keyword evidence="1" id="KW-0472">Membrane</keyword>
<feature type="transmembrane region" description="Helical" evidence="1">
    <location>
        <begin position="65"/>
        <end position="84"/>
    </location>
</feature>
<dbReference type="STRING" id="363331.RM51_18620"/>
<sequence>MNERNSSEQKQGIKRIDAEYISHEIQHLFHFDKGFPFTFKELLLRPGKAVREYLTENREKYVKPIVFLVFSAVIYTFLIHLFHIEVLIFNIKGLGKTAGWENSMYIDAINNWVDSHLGYSALIIGFFMALWAKMFFYKKGYNIFEIFVLLSYIFGVFFIAVLIFLLLSKLTGLFIIAQIGVYLVQVYFVWAIGQFFGEKNFLNYVKSFICLFLGIITYKYSLFLLAYLIHFFK</sequence>
<dbReference type="Pfam" id="PF12412">
    <property type="entry name" value="DUF3667"/>
    <property type="match status" value="1"/>
</dbReference>
<gene>
    <name evidence="2" type="ORF">RM51_18620</name>
</gene>
<proteinExistence type="predicted"/>
<evidence type="ECO:0008006" key="4">
    <source>
        <dbReference type="Google" id="ProtNLM"/>
    </source>
</evidence>
<evidence type="ECO:0000313" key="3">
    <source>
        <dbReference type="Proteomes" id="UP000031167"/>
    </source>
</evidence>
<dbReference type="Proteomes" id="UP000031167">
    <property type="component" value="Unassembled WGS sequence"/>
</dbReference>
<dbReference type="OrthoDB" id="7446256at2"/>
<keyword evidence="1" id="KW-0812">Transmembrane</keyword>